<protein>
    <recommendedName>
        <fullName evidence="6">Histidinol-phosphate aminotransferase</fullName>
        <ecNumber evidence="6">2.6.1.9</ecNumber>
    </recommendedName>
    <alternativeName>
        <fullName evidence="6">Imidazole acetol-phosphate transaminase</fullName>
    </alternativeName>
</protein>
<dbReference type="PANTHER" id="PTHR43643:SF3">
    <property type="entry name" value="HISTIDINOL-PHOSPHATE AMINOTRANSFERASE"/>
    <property type="match status" value="1"/>
</dbReference>
<evidence type="ECO:0000313" key="8">
    <source>
        <dbReference type="EMBL" id="MBB6217389.1"/>
    </source>
</evidence>
<dbReference type="InterPro" id="IPR005861">
    <property type="entry name" value="HisP_aminotrans"/>
</dbReference>
<keyword evidence="6" id="KW-0368">Histidine biosynthesis</keyword>
<dbReference type="InterPro" id="IPR015421">
    <property type="entry name" value="PyrdxlP-dep_Trfase_major"/>
</dbReference>
<accession>A0A841L4Q7</accession>
<reference evidence="8 9" key="1">
    <citation type="submission" date="2020-08" db="EMBL/GenBank/DDBJ databases">
        <title>Genomic Encyclopedia of Type Strains, Phase IV (KMG-IV): sequencing the most valuable type-strain genomes for metagenomic binning, comparative biology and taxonomic classification.</title>
        <authorList>
            <person name="Goeker M."/>
        </authorList>
    </citation>
    <scope>NUCLEOTIDE SEQUENCE [LARGE SCALE GENOMIC DNA]</scope>
    <source>
        <strain evidence="8 9">DSM 103526</strain>
    </source>
</reference>
<dbReference type="AlphaFoldDB" id="A0A841L4Q7"/>
<proteinExistence type="inferred from homology"/>
<gene>
    <name evidence="6" type="primary">hisC</name>
    <name evidence="8" type="ORF">HNQ80_003508</name>
</gene>
<keyword evidence="5 6" id="KW-0663">Pyridoxal phosphate</keyword>
<dbReference type="InterPro" id="IPR050106">
    <property type="entry name" value="HistidinolP_aminotransfase"/>
</dbReference>
<dbReference type="NCBIfam" id="TIGR01141">
    <property type="entry name" value="hisC"/>
    <property type="match status" value="1"/>
</dbReference>
<evidence type="ECO:0000256" key="1">
    <source>
        <dbReference type="ARBA" id="ARBA00001933"/>
    </source>
</evidence>
<keyword evidence="9" id="KW-1185">Reference proteome</keyword>
<evidence type="ECO:0000256" key="6">
    <source>
        <dbReference type="HAMAP-Rule" id="MF_01023"/>
    </source>
</evidence>
<feature type="domain" description="Aminotransferase class I/classII large" evidence="7">
    <location>
        <begin position="32"/>
        <end position="352"/>
    </location>
</feature>
<evidence type="ECO:0000256" key="4">
    <source>
        <dbReference type="ARBA" id="ARBA00022679"/>
    </source>
</evidence>
<dbReference type="UniPathway" id="UPA00031">
    <property type="reaction ID" value="UER00012"/>
</dbReference>
<evidence type="ECO:0000313" key="9">
    <source>
        <dbReference type="Proteomes" id="UP000579281"/>
    </source>
</evidence>
<sequence>MAIQHRPEIMDLQPYRPGKPIADVKREYGLTHVVKLASNENPLGYSEKVGEAIRQALDHLSLYPDGNCTELKDALAAKFGLKPSQILPSGGSDEMVDMISKAYVNHGDEVIVADVTFPRYISTAKMMGGTPVVVPLKDFTYDLDSIYQAITDKTKLIWLCNPNNPTGTMFGEKKLLEFLDKVPGHIMVIYDEAYNEYVTRDDYPREAYKLIDRYPNVLVMRTFSKIYGLAALRVGYTMANEEIITALNKIRNPFNVSSVAQMAAIAALSDQDFVSKAYALNKEGKEYIYRAFDEMGITYAPSEANHIFFNCQYDTQEIFSEMQKRGIIIRPMFDTYARVSIGTMEENQLFIRTLKEVFIVLEAKKEAACGCDCCTCK</sequence>
<name>A0A841L4Q7_9FIRM</name>
<dbReference type="EC" id="2.6.1.9" evidence="6"/>
<keyword evidence="4 6" id="KW-0808">Transferase</keyword>
<evidence type="ECO:0000256" key="3">
    <source>
        <dbReference type="ARBA" id="ARBA00022576"/>
    </source>
</evidence>
<evidence type="ECO:0000259" key="7">
    <source>
        <dbReference type="Pfam" id="PF00155"/>
    </source>
</evidence>
<dbReference type="EMBL" id="JACHEN010000023">
    <property type="protein sequence ID" value="MBB6217389.1"/>
    <property type="molecule type" value="Genomic_DNA"/>
</dbReference>
<dbReference type="GO" id="GO:0030170">
    <property type="term" value="F:pyridoxal phosphate binding"/>
    <property type="evidence" value="ECO:0007669"/>
    <property type="project" value="InterPro"/>
</dbReference>
<comment type="subunit">
    <text evidence="2 6">Homodimer.</text>
</comment>
<dbReference type="HAMAP" id="MF_01023">
    <property type="entry name" value="HisC_aminotrans_2"/>
    <property type="match status" value="1"/>
</dbReference>
<dbReference type="InterPro" id="IPR015422">
    <property type="entry name" value="PyrdxlP-dep_Trfase_small"/>
</dbReference>
<keyword evidence="3 6" id="KW-0032">Aminotransferase</keyword>
<dbReference type="InterPro" id="IPR015424">
    <property type="entry name" value="PyrdxlP-dep_Trfase"/>
</dbReference>
<dbReference type="RefSeq" id="WP_184311890.1">
    <property type="nucleotide sequence ID" value="NZ_JACHEN010000023.1"/>
</dbReference>
<comment type="caution">
    <text evidence="8">The sequence shown here is derived from an EMBL/GenBank/DDBJ whole genome shotgun (WGS) entry which is preliminary data.</text>
</comment>
<dbReference type="InterPro" id="IPR004839">
    <property type="entry name" value="Aminotransferase_I/II_large"/>
</dbReference>
<dbReference type="Gene3D" id="3.40.640.10">
    <property type="entry name" value="Type I PLP-dependent aspartate aminotransferase-like (Major domain)"/>
    <property type="match status" value="1"/>
</dbReference>
<dbReference type="GO" id="GO:0000105">
    <property type="term" value="P:L-histidine biosynthetic process"/>
    <property type="evidence" value="ECO:0007669"/>
    <property type="project" value="UniProtKB-UniRule"/>
</dbReference>
<comment type="pathway">
    <text evidence="6">Amino-acid biosynthesis; L-histidine biosynthesis; L-histidine from 5-phospho-alpha-D-ribose 1-diphosphate: step 7/9.</text>
</comment>
<dbReference type="Gene3D" id="3.90.1150.10">
    <property type="entry name" value="Aspartate Aminotransferase, domain 1"/>
    <property type="match status" value="1"/>
</dbReference>
<organism evidence="8 9">
    <name type="scientific">Anaerosolibacter carboniphilus</name>
    <dbReference type="NCBI Taxonomy" id="1417629"/>
    <lineage>
        <taxon>Bacteria</taxon>
        <taxon>Bacillati</taxon>
        <taxon>Bacillota</taxon>
        <taxon>Clostridia</taxon>
        <taxon>Peptostreptococcales</taxon>
        <taxon>Thermotaleaceae</taxon>
        <taxon>Anaerosolibacter</taxon>
    </lineage>
</organism>
<dbReference type="CDD" id="cd00609">
    <property type="entry name" value="AAT_like"/>
    <property type="match status" value="1"/>
</dbReference>
<dbReference type="Pfam" id="PF00155">
    <property type="entry name" value="Aminotran_1_2"/>
    <property type="match status" value="1"/>
</dbReference>
<comment type="similarity">
    <text evidence="6">Belongs to the class-II pyridoxal-phosphate-dependent aminotransferase family. Histidinol-phosphate aminotransferase subfamily.</text>
</comment>
<feature type="modified residue" description="N6-(pyridoxal phosphate)lysine" evidence="6">
    <location>
        <position position="225"/>
    </location>
</feature>
<dbReference type="SUPFAM" id="SSF53383">
    <property type="entry name" value="PLP-dependent transferases"/>
    <property type="match status" value="1"/>
</dbReference>
<dbReference type="PANTHER" id="PTHR43643">
    <property type="entry name" value="HISTIDINOL-PHOSPHATE AMINOTRANSFERASE 2"/>
    <property type="match status" value="1"/>
</dbReference>
<keyword evidence="6" id="KW-0028">Amino-acid biosynthesis</keyword>
<dbReference type="Proteomes" id="UP000579281">
    <property type="component" value="Unassembled WGS sequence"/>
</dbReference>
<evidence type="ECO:0000256" key="2">
    <source>
        <dbReference type="ARBA" id="ARBA00011738"/>
    </source>
</evidence>
<comment type="cofactor">
    <cofactor evidence="1 6">
        <name>pyridoxal 5'-phosphate</name>
        <dbReference type="ChEBI" id="CHEBI:597326"/>
    </cofactor>
</comment>
<comment type="catalytic activity">
    <reaction evidence="6">
        <text>L-histidinol phosphate + 2-oxoglutarate = 3-(imidazol-4-yl)-2-oxopropyl phosphate + L-glutamate</text>
        <dbReference type="Rhea" id="RHEA:23744"/>
        <dbReference type="ChEBI" id="CHEBI:16810"/>
        <dbReference type="ChEBI" id="CHEBI:29985"/>
        <dbReference type="ChEBI" id="CHEBI:57766"/>
        <dbReference type="ChEBI" id="CHEBI:57980"/>
        <dbReference type="EC" id="2.6.1.9"/>
    </reaction>
</comment>
<evidence type="ECO:0000256" key="5">
    <source>
        <dbReference type="ARBA" id="ARBA00022898"/>
    </source>
</evidence>
<dbReference type="GO" id="GO:0004400">
    <property type="term" value="F:histidinol-phosphate transaminase activity"/>
    <property type="evidence" value="ECO:0007669"/>
    <property type="project" value="UniProtKB-UniRule"/>
</dbReference>